<reference evidence="2" key="1">
    <citation type="journal article" date="2023" name="Mol. Phylogenet. Evol.">
        <title>Genome-scale phylogeny and comparative genomics of the fungal order Sordariales.</title>
        <authorList>
            <person name="Hensen N."/>
            <person name="Bonometti L."/>
            <person name="Westerberg I."/>
            <person name="Brannstrom I.O."/>
            <person name="Guillou S."/>
            <person name="Cros-Aarteil S."/>
            <person name="Calhoun S."/>
            <person name="Haridas S."/>
            <person name="Kuo A."/>
            <person name="Mondo S."/>
            <person name="Pangilinan J."/>
            <person name="Riley R."/>
            <person name="LaButti K."/>
            <person name="Andreopoulos B."/>
            <person name="Lipzen A."/>
            <person name="Chen C."/>
            <person name="Yan M."/>
            <person name="Daum C."/>
            <person name="Ng V."/>
            <person name="Clum A."/>
            <person name="Steindorff A."/>
            <person name="Ohm R.A."/>
            <person name="Martin F."/>
            <person name="Silar P."/>
            <person name="Natvig D.O."/>
            <person name="Lalanne C."/>
            <person name="Gautier V."/>
            <person name="Ament-Velasquez S.L."/>
            <person name="Kruys A."/>
            <person name="Hutchinson M.I."/>
            <person name="Powell A.J."/>
            <person name="Barry K."/>
            <person name="Miller A.N."/>
            <person name="Grigoriev I.V."/>
            <person name="Debuchy R."/>
            <person name="Gladieux P."/>
            <person name="Hiltunen Thoren M."/>
            <person name="Johannesson H."/>
        </authorList>
    </citation>
    <scope>NUCLEOTIDE SEQUENCE</scope>
    <source>
        <strain evidence="2">CBS 990.96</strain>
    </source>
</reference>
<protein>
    <submittedName>
        <fullName evidence="2">Uncharacterized protein</fullName>
    </submittedName>
</protein>
<dbReference type="Proteomes" id="UP001301958">
    <property type="component" value="Unassembled WGS sequence"/>
</dbReference>
<name>A0AAN7GU53_9PEZI</name>
<organism evidence="2 3">
    <name type="scientific">Podospora fimiseda</name>
    <dbReference type="NCBI Taxonomy" id="252190"/>
    <lineage>
        <taxon>Eukaryota</taxon>
        <taxon>Fungi</taxon>
        <taxon>Dikarya</taxon>
        <taxon>Ascomycota</taxon>
        <taxon>Pezizomycotina</taxon>
        <taxon>Sordariomycetes</taxon>
        <taxon>Sordariomycetidae</taxon>
        <taxon>Sordariales</taxon>
        <taxon>Podosporaceae</taxon>
        <taxon>Podospora</taxon>
    </lineage>
</organism>
<gene>
    <name evidence="2" type="ORF">QBC38DRAFT_502245</name>
</gene>
<feature type="region of interest" description="Disordered" evidence="1">
    <location>
        <begin position="33"/>
        <end position="62"/>
    </location>
</feature>
<sequence>MSGTSGSSSDSSKWDDLLKHGSALSILKPDVVFTPYGSGSSSSGSSGSSNTTGGSSGNSSGR</sequence>
<proteinExistence type="predicted"/>
<dbReference type="EMBL" id="MU865392">
    <property type="protein sequence ID" value="KAK4224463.1"/>
    <property type="molecule type" value="Genomic_DNA"/>
</dbReference>
<accession>A0AAN7GU53</accession>
<feature type="compositionally biased region" description="Low complexity" evidence="1">
    <location>
        <begin position="37"/>
        <end position="62"/>
    </location>
</feature>
<evidence type="ECO:0000313" key="3">
    <source>
        <dbReference type="Proteomes" id="UP001301958"/>
    </source>
</evidence>
<reference evidence="2" key="2">
    <citation type="submission" date="2023-05" db="EMBL/GenBank/DDBJ databases">
        <authorList>
            <consortium name="Lawrence Berkeley National Laboratory"/>
            <person name="Steindorff A."/>
            <person name="Hensen N."/>
            <person name="Bonometti L."/>
            <person name="Westerberg I."/>
            <person name="Brannstrom I.O."/>
            <person name="Guillou S."/>
            <person name="Cros-Aarteil S."/>
            <person name="Calhoun S."/>
            <person name="Haridas S."/>
            <person name="Kuo A."/>
            <person name="Mondo S."/>
            <person name="Pangilinan J."/>
            <person name="Riley R."/>
            <person name="Labutti K."/>
            <person name="Andreopoulos B."/>
            <person name="Lipzen A."/>
            <person name="Chen C."/>
            <person name="Yanf M."/>
            <person name="Daum C."/>
            <person name="Ng V."/>
            <person name="Clum A."/>
            <person name="Ohm R."/>
            <person name="Martin F."/>
            <person name="Silar P."/>
            <person name="Natvig D."/>
            <person name="Lalanne C."/>
            <person name="Gautier V."/>
            <person name="Ament-Velasquez S.L."/>
            <person name="Kruys A."/>
            <person name="Hutchinson M.I."/>
            <person name="Powell A.J."/>
            <person name="Barry K."/>
            <person name="Miller A.N."/>
            <person name="Grigoriev I.V."/>
            <person name="Debuchy R."/>
            <person name="Gladieux P."/>
            <person name="Thoren M.H."/>
            <person name="Johannesson H."/>
        </authorList>
    </citation>
    <scope>NUCLEOTIDE SEQUENCE</scope>
    <source>
        <strain evidence="2">CBS 990.96</strain>
    </source>
</reference>
<evidence type="ECO:0000256" key="1">
    <source>
        <dbReference type="SAM" id="MobiDB-lite"/>
    </source>
</evidence>
<dbReference type="AlphaFoldDB" id="A0AAN7GU53"/>
<evidence type="ECO:0000313" key="2">
    <source>
        <dbReference type="EMBL" id="KAK4224463.1"/>
    </source>
</evidence>
<keyword evidence="3" id="KW-1185">Reference proteome</keyword>
<comment type="caution">
    <text evidence="2">The sequence shown here is derived from an EMBL/GenBank/DDBJ whole genome shotgun (WGS) entry which is preliminary data.</text>
</comment>